<dbReference type="AlphaFoldDB" id="A0A022KRQ7"/>
<protein>
    <submittedName>
        <fullName evidence="7">NADH dehydrogenase</fullName>
    </submittedName>
</protein>
<evidence type="ECO:0000259" key="6">
    <source>
        <dbReference type="Pfam" id="PF07992"/>
    </source>
</evidence>
<dbReference type="GO" id="GO:0019646">
    <property type="term" value="P:aerobic electron transport chain"/>
    <property type="evidence" value="ECO:0007669"/>
    <property type="project" value="TreeGrafter"/>
</dbReference>
<dbReference type="HOGENOM" id="CLU_021377_7_1_11"/>
<comment type="caution">
    <text evidence="7">The sequence shown here is derived from an EMBL/GenBank/DDBJ whole genome shotgun (WGS) entry which is preliminary data.</text>
</comment>
<keyword evidence="5" id="KW-0560">Oxidoreductase</keyword>
<sequence>MNNTHGGKPHVLVLGGGSVGLTTAADLRKTLGTEVAITIVDSRPYMTYQPFLPEVGAGSIDPRNVLAPLRKILAGTKVVTGSVTKIRSAENVVVVDTEDDVQLEISYDYLVVGLGAVPRLLPIPGLAEAAIGFKWVEEAVAVRDRILANLAEAASTKDPKIRKRLLTFTFVGGGFAGGEAIAETEDMVRDALRYYPDLHASDIRFVLIDAAPFIFPELTEDQRAYVLNQLRERGIEVKLETFLNSVEDGVVKTSDGDEFETDLLVWNAGVKPSPILLEEGASDLPVITERGPLMGKVDTLADLRVNGADGPIDNVFAAGDCAAVPDLASGEGKFCPPNAQHAVRQGKRIADNIARSVQGRPLVDYYHKNLGTMATLGMYKGVGRLHVADKEFDLRGLPAWAAARAYHVYAMPTFGRKVAVVADWVTNMISRRDIIGIPEQSSPRAAFELAANTSSKPK</sequence>
<dbReference type="PANTHER" id="PTHR42913:SF3">
    <property type="entry name" value="64 KDA MITOCHONDRIAL NADH DEHYDROGENASE (EUROFUNG)"/>
    <property type="match status" value="1"/>
</dbReference>
<keyword evidence="8" id="KW-1185">Reference proteome</keyword>
<feature type="domain" description="FAD/NAD(P)-binding" evidence="6">
    <location>
        <begin position="10"/>
        <end position="346"/>
    </location>
</feature>
<evidence type="ECO:0000313" key="8">
    <source>
        <dbReference type="Proteomes" id="UP000019754"/>
    </source>
</evidence>
<proteinExistence type="inferred from homology"/>
<dbReference type="InterPro" id="IPR051169">
    <property type="entry name" value="NADH-Q_oxidoreductase"/>
</dbReference>
<dbReference type="EMBL" id="AORC01000016">
    <property type="protein sequence ID" value="EYT48263.1"/>
    <property type="molecule type" value="Genomic_DNA"/>
</dbReference>
<evidence type="ECO:0000256" key="4">
    <source>
        <dbReference type="ARBA" id="ARBA00022827"/>
    </source>
</evidence>
<dbReference type="InterPro" id="IPR036188">
    <property type="entry name" value="FAD/NAD-bd_sf"/>
</dbReference>
<evidence type="ECO:0000256" key="5">
    <source>
        <dbReference type="ARBA" id="ARBA00023002"/>
    </source>
</evidence>
<organism evidence="7 8">
    <name type="scientific">Brachybacterium muris UCD-AY4</name>
    <dbReference type="NCBI Taxonomy" id="1249481"/>
    <lineage>
        <taxon>Bacteria</taxon>
        <taxon>Bacillati</taxon>
        <taxon>Actinomycetota</taxon>
        <taxon>Actinomycetes</taxon>
        <taxon>Micrococcales</taxon>
        <taxon>Dermabacteraceae</taxon>
        <taxon>Brachybacterium</taxon>
    </lineage>
</organism>
<dbReference type="PRINTS" id="PR00368">
    <property type="entry name" value="FADPNR"/>
</dbReference>
<evidence type="ECO:0000313" key="7">
    <source>
        <dbReference type="EMBL" id="EYT48263.1"/>
    </source>
</evidence>
<dbReference type="Pfam" id="PF07992">
    <property type="entry name" value="Pyr_redox_2"/>
    <property type="match status" value="1"/>
</dbReference>
<gene>
    <name evidence="7" type="ORF">D641_0112405</name>
</gene>
<dbReference type="GO" id="GO:0003955">
    <property type="term" value="F:NAD(P)H dehydrogenase (quinone) activity"/>
    <property type="evidence" value="ECO:0007669"/>
    <property type="project" value="TreeGrafter"/>
</dbReference>
<accession>A0A022KRQ7</accession>
<keyword evidence="3" id="KW-0285">Flavoprotein</keyword>
<dbReference type="SUPFAM" id="SSF51905">
    <property type="entry name" value="FAD/NAD(P)-binding domain"/>
    <property type="match status" value="1"/>
</dbReference>
<evidence type="ECO:0000256" key="3">
    <source>
        <dbReference type="ARBA" id="ARBA00022630"/>
    </source>
</evidence>
<name>A0A022KRQ7_9MICO</name>
<dbReference type="Proteomes" id="UP000019754">
    <property type="component" value="Unassembled WGS sequence"/>
</dbReference>
<comment type="cofactor">
    <cofactor evidence="1">
        <name>FAD</name>
        <dbReference type="ChEBI" id="CHEBI:57692"/>
    </cofactor>
</comment>
<dbReference type="STRING" id="1249481.D641_0112405"/>
<keyword evidence="4" id="KW-0274">FAD</keyword>
<evidence type="ECO:0000256" key="2">
    <source>
        <dbReference type="ARBA" id="ARBA00005272"/>
    </source>
</evidence>
<comment type="similarity">
    <text evidence="2">Belongs to the NADH dehydrogenase family.</text>
</comment>
<dbReference type="InterPro" id="IPR023753">
    <property type="entry name" value="FAD/NAD-binding_dom"/>
</dbReference>
<dbReference type="PANTHER" id="PTHR42913">
    <property type="entry name" value="APOPTOSIS-INDUCING FACTOR 1"/>
    <property type="match status" value="1"/>
</dbReference>
<dbReference type="OrthoDB" id="9781621at2"/>
<evidence type="ECO:0000256" key="1">
    <source>
        <dbReference type="ARBA" id="ARBA00001974"/>
    </source>
</evidence>
<dbReference type="Gene3D" id="3.50.50.100">
    <property type="match status" value="1"/>
</dbReference>
<dbReference type="RefSeq" id="WP_017823824.1">
    <property type="nucleotide sequence ID" value="NZ_AORC01000016.1"/>
</dbReference>
<reference evidence="7 8" key="1">
    <citation type="journal article" date="2013" name="Genome Announc.">
        <title>Draft genome sequence of an Actinobacterium, Brachybacterium muris strain UCD-AY4.</title>
        <authorList>
            <person name="Lo J.R."/>
            <person name="Lang J.M."/>
            <person name="Darling A.E."/>
            <person name="Eisen J.A."/>
            <person name="Coil D.A."/>
        </authorList>
    </citation>
    <scope>NUCLEOTIDE SEQUENCE [LARGE SCALE GENOMIC DNA]</scope>
    <source>
        <strain evidence="7 8">UCD-AY4</strain>
    </source>
</reference>